<dbReference type="InterPro" id="IPR001360">
    <property type="entry name" value="Glyco_hydro_1"/>
</dbReference>
<evidence type="ECO:0000256" key="4">
    <source>
        <dbReference type="RuleBase" id="RU003690"/>
    </source>
</evidence>
<dbReference type="AlphaFoldDB" id="A0AAV2GIX8"/>
<sequence>MAMFMTSCFLLVFSSLIVIDGARVMINRSARDTTAINGTTSSRASSLNRRSFPAGFIFGTASSAYQYEGAANEGGRTPSIWDNYAHQFANKIADHSNGDVATDSYHRYKEDVKIMKDLGFEAYRISISWSRILPNGKLSGGVNKEGVKYYNNLIDELLTNGIQPFVTIFHWDLPQALEAEYKGFLNPRVVSDFRDYAEVLFKEFGDKVKNWITINEPLSYSAAGYAYGYLAPGRCSSWVPMNCTGGDSSTEPYIVGHHILLSHSAAVDLYKQKYQARQKGQIGITLVSPWVIPYTNSTENRNAQARSLDFSLGWFFEPLTSGSYPQSMRTLVGKRLPEFTKQESEKIRGSFDFIGMNYYTASYAVDTPLFGFAPRSYMTDSLLNTTDNRNGVSIGPKGASSWLNVYPKGIYDILSYIKRKYNDPVIYITENGIDELNNDKVLPPAEALQDKMRIRYHRRHLYYLQKAIRDGVNVKGYFAWSLLDNYEWTSGYTTRFGLFYVDFKNGLARYPKQSAKWFKSFLSQ</sequence>
<keyword evidence="3" id="KW-0326">Glycosidase</keyword>
<evidence type="ECO:0000256" key="5">
    <source>
        <dbReference type="SAM" id="SignalP"/>
    </source>
</evidence>
<evidence type="ECO:0000313" key="7">
    <source>
        <dbReference type="Proteomes" id="UP001497516"/>
    </source>
</evidence>
<dbReference type="Proteomes" id="UP001497516">
    <property type="component" value="Chromosome 8"/>
</dbReference>
<dbReference type="SUPFAM" id="SSF51445">
    <property type="entry name" value="(Trans)glycosidases"/>
    <property type="match status" value="1"/>
</dbReference>
<evidence type="ECO:0000313" key="6">
    <source>
        <dbReference type="EMBL" id="CAL1409495.1"/>
    </source>
</evidence>
<dbReference type="PROSITE" id="PS00653">
    <property type="entry name" value="GLYCOSYL_HYDROL_F1_2"/>
    <property type="match status" value="1"/>
</dbReference>
<evidence type="ECO:0000256" key="1">
    <source>
        <dbReference type="ARBA" id="ARBA00010838"/>
    </source>
</evidence>
<dbReference type="GO" id="GO:0008422">
    <property type="term" value="F:beta-glucosidase activity"/>
    <property type="evidence" value="ECO:0007669"/>
    <property type="project" value="TreeGrafter"/>
</dbReference>
<comment type="similarity">
    <text evidence="1 4">Belongs to the glycosyl hydrolase 1 family.</text>
</comment>
<organism evidence="6 7">
    <name type="scientific">Linum trigynum</name>
    <dbReference type="NCBI Taxonomy" id="586398"/>
    <lineage>
        <taxon>Eukaryota</taxon>
        <taxon>Viridiplantae</taxon>
        <taxon>Streptophyta</taxon>
        <taxon>Embryophyta</taxon>
        <taxon>Tracheophyta</taxon>
        <taxon>Spermatophyta</taxon>
        <taxon>Magnoliopsida</taxon>
        <taxon>eudicotyledons</taxon>
        <taxon>Gunneridae</taxon>
        <taxon>Pentapetalae</taxon>
        <taxon>rosids</taxon>
        <taxon>fabids</taxon>
        <taxon>Malpighiales</taxon>
        <taxon>Linaceae</taxon>
        <taxon>Linum</taxon>
    </lineage>
</organism>
<dbReference type="PANTHER" id="PTHR10353">
    <property type="entry name" value="GLYCOSYL HYDROLASE"/>
    <property type="match status" value="1"/>
</dbReference>
<evidence type="ECO:0000256" key="3">
    <source>
        <dbReference type="ARBA" id="ARBA00023295"/>
    </source>
</evidence>
<accession>A0AAV2GIX8</accession>
<dbReference type="Pfam" id="PF00232">
    <property type="entry name" value="Glyco_hydro_1"/>
    <property type="match status" value="1"/>
</dbReference>
<gene>
    <name evidence="6" type="ORF">LTRI10_LOCUS48991</name>
</gene>
<feature type="signal peptide" evidence="5">
    <location>
        <begin position="1"/>
        <end position="21"/>
    </location>
</feature>
<dbReference type="PRINTS" id="PR00131">
    <property type="entry name" value="GLHYDRLASE1"/>
</dbReference>
<dbReference type="EMBL" id="OZ034821">
    <property type="protein sequence ID" value="CAL1409495.1"/>
    <property type="molecule type" value="Genomic_DNA"/>
</dbReference>
<proteinExistence type="inferred from homology"/>
<name>A0AAV2GIX8_9ROSI</name>
<dbReference type="InterPro" id="IPR033132">
    <property type="entry name" value="GH_1_N_CS"/>
</dbReference>
<dbReference type="PANTHER" id="PTHR10353:SF237">
    <property type="entry name" value="BETA-GLUCOSIDASE 12-RELATED"/>
    <property type="match status" value="1"/>
</dbReference>
<evidence type="ECO:0000256" key="2">
    <source>
        <dbReference type="ARBA" id="ARBA00022801"/>
    </source>
</evidence>
<protein>
    <submittedName>
        <fullName evidence="6">Uncharacterized protein</fullName>
    </submittedName>
</protein>
<dbReference type="Gene3D" id="3.20.20.80">
    <property type="entry name" value="Glycosidases"/>
    <property type="match status" value="1"/>
</dbReference>
<dbReference type="InterPro" id="IPR017853">
    <property type="entry name" value="GH"/>
</dbReference>
<dbReference type="FunFam" id="3.20.20.80:FF:000020">
    <property type="entry name" value="Beta-glucosidase 12"/>
    <property type="match status" value="1"/>
</dbReference>
<dbReference type="GO" id="GO:0005975">
    <property type="term" value="P:carbohydrate metabolic process"/>
    <property type="evidence" value="ECO:0007669"/>
    <property type="project" value="InterPro"/>
</dbReference>
<reference evidence="6 7" key="1">
    <citation type="submission" date="2024-04" db="EMBL/GenBank/DDBJ databases">
        <authorList>
            <person name="Fracassetti M."/>
        </authorList>
    </citation>
    <scope>NUCLEOTIDE SEQUENCE [LARGE SCALE GENOMIC DNA]</scope>
</reference>
<feature type="chain" id="PRO_5043796973" evidence="5">
    <location>
        <begin position="22"/>
        <end position="524"/>
    </location>
</feature>
<keyword evidence="7" id="KW-1185">Reference proteome</keyword>
<keyword evidence="5" id="KW-0732">Signal</keyword>
<keyword evidence="2" id="KW-0378">Hydrolase</keyword>